<dbReference type="Proteomes" id="UP000727962">
    <property type="component" value="Unassembled WGS sequence"/>
</dbReference>
<sequence>MAAMLLAALVAGCRAGHIPNPNDPRDAGPLTIGLIQERLQDASRVLVRREANGEITPVQSKDYIAVRANELLPWLDPAPMKERDAWQYGDVYLAARRWADAKKAIELALRHPISPDRRVGDTLRLAHVQAELGKVDEALKTANSVVDVPDYLRPQILPAVLYDLAPAVQGKGHDAELAKLIERAIKAHETALVDPNTPGGRAYQLATPFHVRRARMKIAELTASAQAQAPRR</sequence>
<comment type="caution">
    <text evidence="1">The sequence shown here is derived from an EMBL/GenBank/DDBJ whole genome shotgun (WGS) entry which is preliminary data.</text>
</comment>
<evidence type="ECO:0000313" key="1">
    <source>
        <dbReference type="EMBL" id="MBI1755900.1"/>
    </source>
</evidence>
<dbReference type="Gene3D" id="1.25.40.10">
    <property type="entry name" value="Tetratricopeptide repeat domain"/>
    <property type="match status" value="1"/>
</dbReference>
<accession>A0A931LR21</accession>
<evidence type="ECO:0008006" key="3">
    <source>
        <dbReference type="Google" id="ProtNLM"/>
    </source>
</evidence>
<dbReference type="AlphaFoldDB" id="A0A931LR21"/>
<protein>
    <recommendedName>
        <fullName evidence="3">Tetratricopeptide repeat protein</fullName>
    </recommendedName>
</protein>
<dbReference type="InterPro" id="IPR011990">
    <property type="entry name" value="TPR-like_helical_dom_sf"/>
</dbReference>
<organism evidence="1 2">
    <name type="scientific">Fimbriimonas ginsengisoli</name>
    <dbReference type="NCBI Taxonomy" id="1005039"/>
    <lineage>
        <taxon>Bacteria</taxon>
        <taxon>Bacillati</taxon>
        <taxon>Armatimonadota</taxon>
        <taxon>Fimbriimonadia</taxon>
        <taxon>Fimbriimonadales</taxon>
        <taxon>Fimbriimonadaceae</taxon>
        <taxon>Fimbriimonas</taxon>
    </lineage>
</organism>
<gene>
    <name evidence="1" type="ORF">HYR64_02190</name>
</gene>
<reference evidence="1" key="1">
    <citation type="submission" date="2020-07" db="EMBL/GenBank/DDBJ databases">
        <title>Huge and variable diversity of episymbiotic CPR bacteria and DPANN archaea in groundwater ecosystems.</title>
        <authorList>
            <person name="He C.Y."/>
            <person name="Keren R."/>
            <person name="Whittaker M."/>
            <person name="Farag I.F."/>
            <person name="Doudna J."/>
            <person name="Cate J.H.D."/>
            <person name="Banfield J.F."/>
        </authorList>
    </citation>
    <scope>NUCLEOTIDE SEQUENCE</scope>
    <source>
        <strain evidence="1">NC_groundwater_17_Pr7_B-0.1um_64_12</strain>
    </source>
</reference>
<dbReference type="EMBL" id="JACOSL010000015">
    <property type="protein sequence ID" value="MBI1755900.1"/>
    <property type="molecule type" value="Genomic_DNA"/>
</dbReference>
<evidence type="ECO:0000313" key="2">
    <source>
        <dbReference type="Proteomes" id="UP000727962"/>
    </source>
</evidence>
<dbReference type="SUPFAM" id="SSF48452">
    <property type="entry name" value="TPR-like"/>
    <property type="match status" value="1"/>
</dbReference>
<name>A0A931LR21_FIMGI</name>
<proteinExistence type="predicted"/>